<reference evidence="2 3" key="1">
    <citation type="submission" date="2016-11" db="EMBL/GenBank/DDBJ databases">
        <authorList>
            <person name="Jaros S."/>
            <person name="Januszkiewicz K."/>
            <person name="Wedrychowicz H."/>
        </authorList>
    </citation>
    <scope>NUCLEOTIDE SEQUENCE [LARGE SCALE GENOMIC DNA]</scope>
    <source>
        <strain evidence="2 3">CGMCC 1.10190</strain>
    </source>
</reference>
<accession>A0A1M5ZXX6</accession>
<dbReference type="STRING" id="658167.SAMN04488135_12042"/>
<dbReference type="Pfam" id="PF02515">
    <property type="entry name" value="CoA_transf_3"/>
    <property type="match status" value="1"/>
</dbReference>
<keyword evidence="3" id="KW-1185">Reference proteome</keyword>
<evidence type="ECO:0000313" key="2">
    <source>
        <dbReference type="EMBL" id="SHI29028.1"/>
    </source>
</evidence>
<dbReference type="PANTHER" id="PTHR48207:SF3">
    <property type="entry name" value="SUCCINATE--HYDROXYMETHYLGLUTARATE COA-TRANSFERASE"/>
    <property type="match status" value="1"/>
</dbReference>
<dbReference type="Gene3D" id="3.40.50.10540">
    <property type="entry name" value="Crotonobetainyl-coa:carnitine coa-transferase, domain 1"/>
    <property type="match status" value="1"/>
</dbReference>
<keyword evidence="1 2" id="KW-0808">Transferase</keyword>
<dbReference type="AlphaFoldDB" id="A0A1M5ZXX6"/>
<organism evidence="2 3">
    <name type="scientific">Pollutimonas bauzanensis</name>
    <dbReference type="NCBI Taxonomy" id="658167"/>
    <lineage>
        <taxon>Bacteria</taxon>
        <taxon>Pseudomonadati</taxon>
        <taxon>Pseudomonadota</taxon>
        <taxon>Betaproteobacteria</taxon>
        <taxon>Burkholderiales</taxon>
        <taxon>Alcaligenaceae</taxon>
        <taxon>Pollutimonas</taxon>
    </lineage>
</organism>
<dbReference type="InterPro" id="IPR023606">
    <property type="entry name" value="CoA-Trfase_III_dom_1_sf"/>
</dbReference>
<dbReference type="EMBL" id="FQXE01000020">
    <property type="protein sequence ID" value="SHI29028.1"/>
    <property type="molecule type" value="Genomic_DNA"/>
</dbReference>
<evidence type="ECO:0000256" key="1">
    <source>
        <dbReference type="ARBA" id="ARBA00022679"/>
    </source>
</evidence>
<name>A0A1M5ZXX6_9BURK</name>
<dbReference type="GO" id="GO:0008410">
    <property type="term" value="F:CoA-transferase activity"/>
    <property type="evidence" value="ECO:0007669"/>
    <property type="project" value="TreeGrafter"/>
</dbReference>
<dbReference type="Gene3D" id="3.30.1540.10">
    <property type="entry name" value="formyl-coa transferase, domain 3"/>
    <property type="match status" value="1"/>
</dbReference>
<proteinExistence type="predicted"/>
<dbReference type="InterPro" id="IPR044855">
    <property type="entry name" value="CoA-Trfase_III_dom3_sf"/>
</dbReference>
<dbReference type="Proteomes" id="UP000184226">
    <property type="component" value="Unassembled WGS sequence"/>
</dbReference>
<dbReference type="InterPro" id="IPR050483">
    <property type="entry name" value="CoA-transferase_III_domain"/>
</dbReference>
<dbReference type="InterPro" id="IPR003673">
    <property type="entry name" value="CoA-Trfase_fam_III"/>
</dbReference>
<protein>
    <submittedName>
        <fullName evidence="2">Crotonobetainyl-CoA:carnitine CoA-transferase CaiB</fullName>
    </submittedName>
</protein>
<dbReference type="SUPFAM" id="SSF89796">
    <property type="entry name" value="CoA-transferase family III (CaiB/BaiF)"/>
    <property type="match status" value="1"/>
</dbReference>
<evidence type="ECO:0000313" key="3">
    <source>
        <dbReference type="Proteomes" id="UP000184226"/>
    </source>
</evidence>
<sequence>MGQSMSVQSSAPLAGIKVLDLSAYIAGPYGCSLLADLGAQVIKIEPPDGDNLRKYPSTLAAESRAFLGVNRGKAGLCLDLKKEMGYEVLVKLVQEADVLVHNFRPSVPPRLKIDYETLSRINPRLIYCSMTGYGKTGPLADKAGYDQVLQARSGICSAQGSREQPEIVYGSAVDYYAAAMVSSGVSAALYQRERSGRGQEVCVSLLGSALAMQSARLIMAEGEPRHIDRDMRSGGITGIHPTKSGHLYLSANTPHFWNALCALAGVPGLAANENYDTVKKRAIHAGEIVPVIRQALQARTALEWEEVFGTAVPCSAVRHVEDMFDDEQVADQGFIVDQHHPKVGGYKGVARLIKFSGAEDSPPPCGAPVLGQHTQDILRRLGYSDEQIRAGLDAGAVAGPRGGG</sequence>
<dbReference type="PANTHER" id="PTHR48207">
    <property type="entry name" value="SUCCINATE--HYDROXYMETHYLGLUTARATE COA-TRANSFERASE"/>
    <property type="match status" value="1"/>
</dbReference>
<gene>
    <name evidence="2" type="ORF">SAMN04488135_12042</name>
</gene>